<dbReference type="GeneID" id="30148522"/>
<keyword evidence="1" id="KW-0732">Signal</keyword>
<accession>A0A1E3QIR1</accession>
<keyword evidence="3" id="KW-1185">Reference proteome</keyword>
<dbReference type="RefSeq" id="XP_018982280.1">
    <property type="nucleotide sequence ID" value="XM_019130669.1"/>
</dbReference>
<protein>
    <submittedName>
        <fullName evidence="2">Uncharacterized protein</fullName>
    </submittedName>
</protein>
<feature type="chain" id="PRO_5009134249" evidence="1">
    <location>
        <begin position="21"/>
        <end position="133"/>
    </location>
</feature>
<evidence type="ECO:0000313" key="3">
    <source>
        <dbReference type="Proteomes" id="UP000094336"/>
    </source>
</evidence>
<evidence type="ECO:0000313" key="2">
    <source>
        <dbReference type="EMBL" id="ODQ76952.1"/>
    </source>
</evidence>
<sequence length="133" mass="13912">MKLSTAFLTTLLASSVCVTSSPLAVPDAADLVGDIDSLNAALALLKNYEATHLQKRDAVVEKRAPSLLNNSFTQSIINSIITSLKNSGLITSTIQYILSDPTLKADTLTIVTELLQAGVLSPAEVAALASNLT</sequence>
<dbReference type="Proteomes" id="UP000094336">
    <property type="component" value="Unassembled WGS sequence"/>
</dbReference>
<dbReference type="EMBL" id="KV454445">
    <property type="protein sequence ID" value="ODQ76952.1"/>
    <property type="molecule type" value="Genomic_DNA"/>
</dbReference>
<dbReference type="AlphaFoldDB" id="A0A1E3QIR1"/>
<evidence type="ECO:0000256" key="1">
    <source>
        <dbReference type="SAM" id="SignalP"/>
    </source>
</evidence>
<proteinExistence type="predicted"/>
<reference evidence="3" key="1">
    <citation type="submission" date="2016-05" db="EMBL/GenBank/DDBJ databases">
        <title>Comparative genomics of biotechnologically important yeasts.</title>
        <authorList>
            <consortium name="DOE Joint Genome Institute"/>
            <person name="Riley R."/>
            <person name="Haridas S."/>
            <person name="Wolfe K.H."/>
            <person name="Lopes M.R."/>
            <person name="Hittinger C.T."/>
            <person name="Goker M."/>
            <person name="Salamov A."/>
            <person name="Wisecaver J."/>
            <person name="Long T.M."/>
            <person name="Aerts A.L."/>
            <person name="Barry K."/>
            <person name="Choi C."/>
            <person name="Clum A."/>
            <person name="Coughlan A.Y."/>
            <person name="Deshpande S."/>
            <person name="Douglass A.P."/>
            <person name="Hanson S.J."/>
            <person name="Klenk H.-P."/>
            <person name="Labutti K."/>
            <person name="Lapidus A."/>
            <person name="Lindquist E."/>
            <person name="Lipzen A."/>
            <person name="Meier-Kolthoff J.P."/>
            <person name="Ohm R.A."/>
            <person name="Otillar R.P."/>
            <person name="Pangilinan J."/>
            <person name="Peng Y."/>
            <person name="Rokas A."/>
            <person name="Rosa C.A."/>
            <person name="Scheuner C."/>
            <person name="Sibirny A.A."/>
            <person name="Slot J.C."/>
            <person name="Stielow J.B."/>
            <person name="Sun H."/>
            <person name="Kurtzman C.P."/>
            <person name="Blackwell M."/>
            <person name="Grigoriev I.V."/>
            <person name="Jeffries T.W."/>
        </authorList>
    </citation>
    <scope>NUCLEOTIDE SEQUENCE [LARGE SCALE GENOMIC DNA]</scope>
    <source>
        <strain evidence="3">NRRL Y-12698</strain>
    </source>
</reference>
<feature type="signal peptide" evidence="1">
    <location>
        <begin position="1"/>
        <end position="20"/>
    </location>
</feature>
<organism evidence="2 3">
    <name type="scientific">Babjeviella inositovora NRRL Y-12698</name>
    <dbReference type="NCBI Taxonomy" id="984486"/>
    <lineage>
        <taxon>Eukaryota</taxon>
        <taxon>Fungi</taxon>
        <taxon>Dikarya</taxon>
        <taxon>Ascomycota</taxon>
        <taxon>Saccharomycotina</taxon>
        <taxon>Pichiomycetes</taxon>
        <taxon>Serinales incertae sedis</taxon>
        <taxon>Babjeviella</taxon>
    </lineage>
</organism>
<name>A0A1E3QIR1_9ASCO</name>
<gene>
    <name evidence="2" type="ORF">BABINDRAFT_169567</name>
</gene>